<dbReference type="Gene3D" id="2.60.40.10">
    <property type="entry name" value="Immunoglobulins"/>
    <property type="match status" value="1"/>
</dbReference>
<name>A0A075G382_9EURY</name>
<accession>A0A075G382</accession>
<protein>
    <recommendedName>
        <fullName evidence="2">CARDB domain-containing protein</fullName>
    </recommendedName>
</protein>
<keyword evidence="1" id="KW-0472">Membrane</keyword>
<dbReference type="EMBL" id="KF900537">
    <property type="protein sequence ID" value="AIE98510.1"/>
    <property type="molecule type" value="Genomic_DNA"/>
</dbReference>
<evidence type="ECO:0000313" key="3">
    <source>
        <dbReference type="EMBL" id="AIE98510.1"/>
    </source>
</evidence>
<organism evidence="3">
    <name type="scientific">uncultured marine group II/III euryarchaeote KM3_05_H10</name>
    <dbReference type="NCBI Taxonomy" id="1457839"/>
    <lineage>
        <taxon>Archaea</taxon>
        <taxon>Methanobacteriati</taxon>
        <taxon>Methanobacteriota</taxon>
        <taxon>environmental samples</taxon>
    </lineage>
</organism>
<evidence type="ECO:0000256" key="1">
    <source>
        <dbReference type="SAM" id="Phobius"/>
    </source>
</evidence>
<keyword evidence="1" id="KW-1133">Transmembrane helix</keyword>
<evidence type="ECO:0000259" key="2">
    <source>
        <dbReference type="Pfam" id="PF07705"/>
    </source>
</evidence>
<keyword evidence="1" id="KW-0812">Transmembrane</keyword>
<dbReference type="InterPro" id="IPR013783">
    <property type="entry name" value="Ig-like_fold"/>
</dbReference>
<reference evidence="3" key="1">
    <citation type="journal article" date="2014" name="Genome Biol. Evol.">
        <title>Pangenome evidence for extensive interdomain horizontal transfer affecting lineage core and shell genes in uncultured planktonic thaumarchaeota and euryarchaeota.</title>
        <authorList>
            <person name="Deschamps P."/>
            <person name="Zivanovic Y."/>
            <person name="Moreira D."/>
            <person name="Rodriguez-Valera F."/>
            <person name="Lopez-Garcia P."/>
        </authorList>
    </citation>
    <scope>NUCLEOTIDE SEQUENCE</scope>
</reference>
<feature type="domain" description="CARDB" evidence="2">
    <location>
        <begin position="1436"/>
        <end position="1534"/>
    </location>
</feature>
<dbReference type="Pfam" id="PF07705">
    <property type="entry name" value="CARDB"/>
    <property type="match status" value="1"/>
</dbReference>
<proteinExistence type="predicted"/>
<dbReference type="InterPro" id="IPR011635">
    <property type="entry name" value="CARDB"/>
</dbReference>
<sequence length="1610" mass="177007">MPYGAEVTGATFNLLGEAATTTWANASTNTNFGGPATTNGLMSVPWFTQGYRYEIDVDNDQAFLRPQETTQEWKLTSSSDISSNTNGHHNTTGAFVANGDQGYLSASQMGVHDTVSGGTWSYGGPVVEQGDEYQVIIWTSTSTNLPYIHRWYKSNGTYIGQGTFVTTNCNVNAARYIYDATSDGNGTVWTASYSYRSFSKWSVNGGTWTCQNYWAMTGNKYPMAIAFEPNTNEMWMLVRNYQQPTWAFYAEKVNRSSPLTVIQSHYLADTTLLGYNVYGFDIQGPRITLAAYAQKGTGQGTHHIFLHTGNWYTYQGAVELPSYHGHYGLERTSDGKLLYTCYYYSYCNNNNLARKIFWTGAAAPSDARLPTTTTSIVTSSFVTLTRSVTEMSLATAITYEPSSTSIEFEVTNDGGTTWKPAMQGQAITFSNAGTQIGWRAYLNGTSTATPILDTVGLSYVATYNSNGYMRLYRYFGGGTGTPVAATVWWNASTPGGSSLAMKWITTTTSCTVTGTSVTNGQPSFFTGNPVYITLCIWLYAGSGNAYTPLLDDFDIAIISNAPKDVSLGIDGIQAWTSQNTLLGTATVQGAAIVSALNSAIPDTGQGTVTIDVSVGSQATGKVSITSFSIDYTMQTVNLDINYDEDMILHERVDSYEVITRHVIGENANGLSSAQLDILAHPSSSAPSLMWADDGTLVDDDPDDWIVPDSAGTWTNNSNGIQEIHWKFRVTSEFSEQNNVGFRVSCTDSEGYTPMMMSTGAAGIVVNQSYGLGWLKVRDNDGEVLYDDAPDDTWIAASETLHFQGAIWYAYSEDAPLDSTFDVKVMKQTTEGKFLMAKDSSNPYGEFFISVQMDDFDRPEGVQYLIEIDNPRDPLKVLTSNSSWARTYRIDATPPTLVDSWPAQGAYEAGSVDQSIRVRVQDAVSPPEQLTLHYWVEFDNDANRNGYADESEYVNQTMVNLTDSDDKYFFGHIDDSRNPNMAQVSYYVTGTDPAGHPLTNVKGPGFEYDLSTYRTRVDTDAVFTGLDWMGHVDGGKVFSGVNQHISLGLVDANGRIDYEDISLIFDFEGPDPTRDQQRISYSGQNNTFWSDGPYIILDDSCNDGDDAGCGVPVVTNDTGMPWIRPSFIFRFSWDWPDEDLSDLALEYKELGVESANRVIFEEHTFRVENDLVLDADSYKVEDVQEPRTGVLSDGSRVVPNDRLRWSGHVVYEGSNVPAPRNLGITVETFDGVQYWSDGSLTDDGGFSLEVPLGAATSLASSEMRTFLTGIRNVPGRGEDMTRDTVATTLQLHVDHSPPRVIERLAPIDIIDISNTSMLTHVPVEFIGSEDADLAGSPQWVHWLMRDDNGRQIASGSSELGMRQEGTAIEWTGTVDLIGDGMNPPIQDYVVGFWIEGWDVAGNPLATESNSKSDPVREPVELDDDHDLQWIRFGATGPQLTIERVSADKEVMSNGADVEITAWVANLGGPTNTSFTVGFYSGDDLKPFATQALAGISDETIPVKATWKAEKGVDRVRVVVDIDDEITEVDESDNSAEVGVSVEYAWGLGWVDLARQNMLTVIGIIIAMIILPIVAAVSMRGGMETSVFEDDLFYDEDDDYYDEEDDEEDDWE</sequence>
<feature type="transmembrane region" description="Helical" evidence="1">
    <location>
        <begin position="1556"/>
        <end position="1575"/>
    </location>
</feature>